<dbReference type="InterPro" id="IPR000551">
    <property type="entry name" value="MerR-type_HTH_dom"/>
</dbReference>
<reference evidence="3" key="1">
    <citation type="journal article" date="2014" name="Int. J. Syst. Evol. Microbiol.">
        <title>Complete genome sequence of Corynebacterium casei LMG S-19264T (=DSM 44701T), isolated from a smear-ripened cheese.</title>
        <authorList>
            <consortium name="US DOE Joint Genome Institute (JGI-PGF)"/>
            <person name="Walter F."/>
            <person name="Albersmeier A."/>
            <person name="Kalinowski J."/>
            <person name="Ruckert C."/>
        </authorList>
    </citation>
    <scope>NUCLEOTIDE SEQUENCE</scope>
    <source>
        <strain evidence="3">CGMCC 1.15760</strain>
    </source>
</reference>
<dbReference type="EMBL" id="BMJT01000008">
    <property type="protein sequence ID" value="GGG29454.1"/>
    <property type="molecule type" value="Genomic_DNA"/>
</dbReference>
<feature type="domain" description="HTH merR-type" evidence="2">
    <location>
        <begin position="1"/>
        <end position="70"/>
    </location>
</feature>
<dbReference type="InterPro" id="IPR047057">
    <property type="entry name" value="MerR_fam"/>
</dbReference>
<protein>
    <submittedName>
        <fullName evidence="3">MerR family transcriptional regulator</fullName>
    </submittedName>
</protein>
<dbReference type="PROSITE" id="PS50937">
    <property type="entry name" value="HTH_MERR_2"/>
    <property type="match status" value="1"/>
</dbReference>
<organism evidence="3 4">
    <name type="scientific">Lysinibacillus alkalisoli</name>
    <dbReference type="NCBI Taxonomy" id="1911548"/>
    <lineage>
        <taxon>Bacteria</taxon>
        <taxon>Bacillati</taxon>
        <taxon>Bacillota</taxon>
        <taxon>Bacilli</taxon>
        <taxon>Bacillales</taxon>
        <taxon>Bacillaceae</taxon>
        <taxon>Lysinibacillus</taxon>
    </lineage>
</organism>
<reference evidence="3" key="2">
    <citation type="submission" date="2020-09" db="EMBL/GenBank/DDBJ databases">
        <authorList>
            <person name="Sun Q."/>
            <person name="Zhou Y."/>
        </authorList>
    </citation>
    <scope>NUCLEOTIDE SEQUENCE</scope>
    <source>
        <strain evidence="3">CGMCC 1.15760</strain>
    </source>
</reference>
<dbReference type="CDD" id="cd01106">
    <property type="entry name" value="HTH_TipAL-Mta"/>
    <property type="match status" value="1"/>
</dbReference>
<accession>A0A917LIR1</accession>
<keyword evidence="1" id="KW-0238">DNA-binding</keyword>
<proteinExistence type="predicted"/>
<evidence type="ECO:0000313" key="4">
    <source>
        <dbReference type="Proteomes" id="UP000616608"/>
    </source>
</evidence>
<dbReference type="SMART" id="SM00422">
    <property type="entry name" value="HTH_MERR"/>
    <property type="match status" value="1"/>
</dbReference>
<dbReference type="GO" id="GO:0003700">
    <property type="term" value="F:DNA-binding transcription factor activity"/>
    <property type="evidence" value="ECO:0007669"/>
    <property type="project" value="InterPro"/>
</dbReference>
<gene>
    <name evidence="3" type="ORF">GCM10007425_25110</name>
</gene>
<comment type="caution">
    <text evidence="3">The sequence shown here is derived from an EMBL/GenBank/DDBJ whole genome shotgun (WGS) entry which is preliminary data.</text>
</comment>
<dbReference type="Gene3D" id="1.10.1660.10">
    <property type="match status" value="1"/>
</dbReference>
<name>A0A917LIR1_9BACI</name>
<dbReference type="Proteomes" id="UP000616608">
    <property type="component" value="Unassembled WGS sequence"/>
</dbReference>
<dbReference type="PANTHER" id="PTHR30204:SF96">
    <property type="entry name" value="CHROMOSOME-ANCHORING PROTEIN RACA"/>
    <property type="match status" value="1"/>
</dbReference>
<dbReference type="PANTHER" id="PTHR30204">
    <property type="entry name" value="REDOX-CYCLING DRUG-SENSING TRANSCRIPTIONAL ACTIVATOR SOXR"/>
    <property type="match status" value="1"/>
</dbReference>
<keyword evidence="4" id="KW-1185">Reference proteome</keyword>
<dbReference type="RefSeq" id="WP_188615402.1">
    <property type="nucleotide sequence ID" value="NZ_BMJT01000008.1"/>
</dbReference>
<dbReference type="PRINTS" id="PR00040">
    <property type="entry name" value="HTHMERR"/>
</dbReference>
<evidence type="ECO:0000256" key="1">
    <source>
        <dbReference type="ARBA" id="ARBA00023125"/>
    </source>
</evidence>
<evidence type="ECO:0000259" key="2">
    <source>
        <dbReference type="PROSITE" id="PS50937"/>
    </source>
</evidence>
<dbReference type="Pfam" id="PF13411">
    <property type="entry name" value="MerR_1"/>
    <property type="match status" value="1"/>
</dbReference>
<dbReference type="InterPro" id="IPR009061">
    <property type="entry name" value="DNA-bd_dom_put_sf"/>
</dbReference>
<dbReference type="SUPFAM" id="SSF46955">
    <property type="entry name" value="Putative DNA-binding domain"/>
    <property type="match status" value="1"/>
</dbReference>
<sequence>MFHINEFKKMCGVSVRTLRHYDTIGLLKPVGKTEGGHRLYTMVELQKLQQIRFLQTIGFSLHEIKEMLDTDEWDWSTSLLKQLTYITSEQERLQRIEESLRELINGIAVDGEAFQIKTIIDLYHNHQAKEQLLTNWHTKNHSILEKVPKMGSSDPDSLEWIALVGQLNKHQHLGYTHPRIQQIIHRMEVKKEEDYAGEEAFLHQLWEIRRSEEQAAKHQLYPIAQEVLLFMEQAYDYYMEQASR</sequence>
<dbReference type="AlphaFoldDB" id="A0A917LIR1"/>
<dbReference type="GO" id="GO:0003677">
    <property type="term" value="F:DNA binding"/>
    <property type="evidence" value="ECO:0007669"/>
    <property type="project" value="UniProtKB-KW"/>
</dbReference>
<evidence type="ECO:0000313" key="3">
    <source>
        <dbReference type="EMBL" id="GGG29454.1"/>
    </source>
</evidence>